<dbReference type="InterPro" id="IPR011009">
    <property type="entry name" value="Kinase-like_dom_sf"/>
</dbReference>
<protein>
    <recommendedName>
        <fullName evidence="3">Protein kinase domain-containing protein</fullName>
    </recommendedName>
</protein>
<dbReference type="SUPFAM" id="SSF56112">
    <property type="entry name" value="Protein kinase-like (PK-like)"/>
    <property type="match status" value="1"/>
</dbReference>
<reference evidence="1 2" key="1">
    <citation type="submission" date="2019-03" db="EMBL/GenBank/DDBJ databases">
        <title>Single cell metagenomics reveals metabolic interactions within the superorganism composed of flagellate Streblomastix strix and complex community of Bacteroidetes bacteria on its surface.</title>
        <authorList>
            <person name="Treitli S.C."/>
            <person name="Kolisko M."/>
            <person name="Husnik F."/>
            <person name="Keeling P."/>
            <person name="Hampl V."/>
        </authorList>
    </citation>
    <scope>NUCLEOTIDE SEQUENCE [LARGE SCALE GENOMIC DNA]</scope>
    <source>
        <strain evidence="1">ST1C</strain>
    </source>
</reference>
<evidence type="ECO:0000313" key="2">
    <source>
        <dbReference type="Proteomes" id="UP000324800"/>
    </source>
</evidence>
<name>A0A5J4UCB5_9EUKA</name>
<feature type="non-terminal residue" evidence="1">
    <location>
        <position position="1"/>
    </location>
</feature>
<dbReference type="Gene3D" id="1.10.510.10">
    <property type="entry name" value="Transferase(Phosphotransferase) domain 1"/>
    <property type="match status" value="1"/>
</dbReference>
<comment type="caution">
    <text evidence="1">The sequence shown here is derived from an EMBL/GenBank/DDBJ whole genome shotgun (WGS) entry which is preliminary data.</text>
</comment>
<accession>A0A5J4UCB5</accession>
<sequence length="82" mass="9153">AVQLELLKDVNGANLKDTIGKEFVQLLSHMLVLDPIQRYSADRLLHHHIFANPNTEQISHIPVAYAGELGLNVDDQNLNGKK</sequence>
<dbReference type="Proteomes" id="UP000324800">
    <property type="component" value="Unassembled WGS sequence"/>
</dbReference>
<proteinExistence type="predicted"/>
<evidence type="ECO:0000313" key="1">
    <source>
        <dbReference type="EMBL" id="KAA6368446.1"/>
    </source>
</evidence>
<dbReference type="EMBL" id="SNRW01017348">
    <property type="protein sequence ID" value="KAA6368446.1"/>
    <property type="molecule type" value="Genomic_DNA"/>
</dbReference>
<gene>
    <name evidence="1" type="ORF">EZS28_036026</name>
</gene>
<evidence type="ECO:0008006" key="3">
    <source>
        <dbReference type="Google" id="ProtNLM"/>
    </source>
</evidence>
<dbReference type="AlphaFoldDB" id="A0A5J4UCB5"/>
<organism evidence="1 2">
    <name type="scientific">Streblomastix strix</name>
    <dbReference type="NCBI Taxonomy" id="222440"/>
    <lineage>
        <taxon>Eukaryota</taxon>
        <taxon>Metamonada</taxon>
        <taxon>Preaxostyla</taxon>
        <taxon>Oxymonadida</taxon>
        <taxon>Streblomastigidae</taxon>
        <taxon>Streblomastix</taxon>
    </lineage>
</organism>